<comment type="caution">
    <text evidence="2">The sequence shown here is derived from an EMBL/GenBank/DDBJ whole genome shotgun (WGS) entry which is preliminary data.</text>
</comment>
<reference evidence="2 3" key="1">
    <citation type="submission" date="2024-03" db="EMBL/GenBank/DDBJ databases">
        <title>Draft genome sequence of Pseudonocardia sp. DW16-2.</title>
        <authorList>
            <person name="Duangmal K."/>
        </authorList>
    </citation>
    <scope>NUCLEOTIDE SEQUENCE [LARGE SCALE GENOMIC DNA]</scope>
    <source>
        <strain evidence="2 3">DW16-2</strain>
    </source>
</reference>
<accession>A0ABU8T768</accession>
<dbReference type="RefSeq" id="WP_340288887.1">
    <property type="nucleotide sequence ID" value="NZ_JBBJUP010000007.1"/>
</dbReference>
<evidence type="ECO:0000313" key="3">
    <source>
        <dbReference type="Proteomes" id="UP001364211"/>
    </source>
</evidence>
<dbReference type="EMBL" id="JBBJUP010000007">
    <property type="protein sequence ID" value="MEJ8279381.1"/>
    <property type="molecule type" value="Genomic_DNA"/>
</dbReference>
<proteinExistence type="predicted"/>
<organism evidence="2 3">
    <name type="scientific">Pseudonocardia spirodelae</name>
    <dbReference type="NCBI Taxonomy" id="3133431"/>
    <lineage>
        <taxon>Bacteria</taxon>
        <taxon>Bacillati</taxon>
        <taxon>Actinomycetota</taxon>
        <taxon>Actinomycetes</taxon>
        <taxon>Pseudonocardiales</taxon>
        <taxon>Pseudonocardiaceae</taxon>
        <taxon>Pseudonocardia</taxon>
    </lineage>
</organism>
<keyword evidence="3" id="KW-1185">Reference proteome</keyword>
<evidence type="ECO:0000256" key="1">
    <source>
        <dbReference type="SAM" id="MobiDB-lite"/>
    </source>
</evidence>
<feature type="region of interest" description="Disordered" evidence="1">
    <location>
        <begin position="1"/>
        <end position="22"/>
    </location>
</feature>
<sequence length="107" mass="10093">MHDAGRPLPPPGPGTARTDPDALDGAAAALDRVADALLADAAGGGAWPAAPGFATGAAAVAWEDAAVRATRGHAAHADGAAGALRASAAAWRAADDAAAAALAGRPA</sequence>
<name>A0ABU8T768_9PSEU</name>
<evidence type="ECO:0000313" key="2">
    <source>
        <dbReference type="EMBL" id="MEJ8279381.1"/>
    </source>
</evidence>
<protein>
    <submittedName>
        <fullName evidence="2">Uncharacterized protein</fullName>
    </submittedName>
</protein>
<dbReference type="Proteomes" id="UP001364211">
    <property type="component" value="Unassembled WGS sequence"/>
</dbReference>
<gene>
    <name evidence="2" type="ORF">WJX68_10605</name>
</gene>